<feature type="domain" description="SH3" evidence="3">
    <location>
        <begin position="262"/>
        <end position="324"/>
    </location>
</feature>
<comment type="caution">
    <text evidence="4">The sequence shown here is derived from an EMBL/GenBank/DDBJ whole genome shotgun (WGS) entry which is preliminary data.</text>
</comment>
<evidence type="ECO:0000256" key="1">
    <source>
        <dbReference type="ARBA" id="ARBA00022443"/>
    </source>
</evidence>
<dbReference type="Gene3D" id="2.30.30.40">
    <property type="entry name" value="SH3 Domains"/>
    <property type="match status" value="1"/>
</dbReference>
<keyword evidence="5" id="KW-1185">Reference proteome</keyword>
<dbReference type="InterPro" id="IPR036028">
    <property type="entry name" value="SH3-like_dom_sf"/>
</dbReference>
<name>A0ABR2KVZ8_9EUKA</name>
<evidence type="ECO:0000259" key="3">
    <source>
        <dbReference type="PROSITE" id="PS50002"/>
    </source>
</evidence>
<sequence>MSNNTNERLKKANDVIKIIQEHINGIVDIYDKRKLSLQSDLNYFDDAHKSLTSLKASLEMYNEQNRKLPALDIANPQQQLGSFINNLAPNYKETQDAIANAISNLKRQRIDLIKHSQKFQSDSSDSISQIKNAIKVYFENVTKAKQSKITCARETLELGKTMHGHYLVLLRSIDIHRNDLYSYINNSDAFLKKGLKEEDETVKDAVQIFFNSFQLKEIPAENKSETKQVSYFKNLIDADFFDLFAATGVLSNNQLQNYDIKKITFQARVWEDFDSDQDQDQVISVKKKEIVAVEEVTMNTHWLVKNSQGQIGMVPAAILEPLKTIK</sequence>
<dbReference type="EMBL" id="JAPFFF010000003">
    <property type="protein sequence ID" value="KAK8894931.1"/>
    <property type="molecule type" value="Genomic_DNA"/>
</dbReference>
<dbReference type="PROSITE" id="PS50002">
    <property type="entry name" value="SH3"/>
    <property type="match status" value="1"/>
</dbReference>
<evidence type="ECO:0000313" key="5">
    <source>
        <dbReference type="Proteomes" id="UP001470230"/>
    </source>
</evidence>
<organism evidence="4 5">
    <name type="scientific">Tritrichomonas musculus</name>
    <dbReference type="NCBI Taxonomy" id="1915356"/>
    <lineage>
        <taxon>Eukaryota</taxon>
        <taxon>Metamonada</taxon>
        <taxon>Parabasalia</taxon>
        <taxon>Tritrichomonadida</taxon>
        <taxon>Tritrichomonadidae</taxon>
        <taxon>Tritrichomonas</taxon>
    </lineage>
</organism>
<accession>A0ABR2KVZ8</accession>
<proteinExistence type="predicted"/>
<evidence type="ECO:0000313" key="4">
    <source>
        <dbReference type="EMBL" id="KAK8894931.1"/>
    </source>
</evidence>
<gene>
    <name evidence="4" type="ORF">M9Y10_023372</name>
</gene>
<keyword evidence="1 2" id="KW-0728">SH3 domain</keyword>
<dbReference type="Proteomes" id="UP001470230">
    <property type="component" value="Unassembled WGS sequence"/>
</dbReference>
<evidence type="ECO:0000256" key="2">
    <source>
        <dbReference type="PROSITE-ProRule" id="PRU00192"/>
    </source>
</evidence>
<reference evidence="4 5" key="1">
    <citation type="submission" date="2024-04" db="EMBL/GenBank/DDBJ databases">
        <title>Tritrichomonas musculus Genome.</title>
        <authorList>
            <person name="Alves-Ferreira E."/>
            <person name="Grigg M."/>
            <person name="Lorenzi H."/>
            <person name="Galac M."/>
        </authorList>
    </citation>
    <scope>NUCLEOTIDE SEQUENCE [LARGE SCALE GENOMIC DNA]</scope>
    <source>
        <strain evidence="4 5">EAF2021</strain>
    </source>
</reference>
<protein>
    <recommendedName>
        <fullName evidence="3">SH3 domain-containing protein</fullName>
    </recommendedName>
</protein>
<dbReference type="SUPFAM" id="SSF50044">
    <property type="entry name" value="SH3-domain"/>
    <property type="match status" value="1"/>
</dbReference>
<dbReference type="InterPro" id="IPR001452">
    <property type="entry name" value="SH3_domain"/>
</dbReference>